<dbReference type="Pfam" id="PF18326">
    <property type="entry name" value="RFX5_N"/>
    <property type="match status" value="1"/>
</dbReference>
<accession>A0A8C4F0R3</accession>
<feature type="region of interest" description="Disordered" evidence="5">
    <location>
        <begin position="662"/>
        <end position="690"/>
    </location>
</feature>
<evidence type="ECO:0000256" key="5">
    <source>
        <dbReference type="SAM" id="MobiDB-lite"/>
    </source>
</evidence>
<gene>
    <name evidence="7" type="primary">LOC127351445</name>
</gene>
<reference evidence="7" key="2">
    <citation type="submission" date="2025-09" db="UniProtKB">
        <authorList>
            <consortium name="Ensembl"/>
        </authorList>
    </citation>
    <scope>IDENTIFICATION</scope>
</reference>
<organism evidence="7 8">
    <name type="scientific">Dicentrarchus labrax</name>
    <name type="common">European seabass</name>
    <name type="synonym">Morone labrax</name>
    <dbReference type="NCBI Taxonomy" id="13489"/>
    <lineage>
        <taxon>Eukaryota</taxon>
        <taxon>Metazoa</taxon>
        <taxon>Chordata</taxon>
        <taxon>Craniata</taxon>
        <taxon>Vertebrata</taxon>
        <taxon>Euteleostomi</taxon>
        <taxon>Actinopterygii</taxon>
        <taxon>Neopterygii</taxon>
        <taxon>Teleostei</taxon>
        <taxon>Neoteleostei</taxon>
        <taxon>Acanthomorphata</taxon>
        <taxon>Eupercaria</taxon>
        <taxon>Moronidae</taxon>
        <taxon>Dicentrarchus</taxon>
    </lineage>
</organism>
<evidence type="ECO:0000259" key="6">
    <source>
        <dbReference type="PROSITE" id="PS51526"/>
    </source>
</evidence>
<keyword evidence="3" id="KW-0539">Nucleus</keyword>
<feature type="region of interest" description="Disordered" evidence="5">
    <location>
        <begin position="933"/>
        <end position="963"/>
    </location>
</feature>
<keyword evidence="8" id="KW-1185">Reference proteome</keyword>
<feature type="region of interest" description="Disordered" evidence="5">
    <location>
        <begin position="1"/>
        <end position="50"/>
    </location>
</feature>
<dbReference type="GO" id="GO:0005634">
    <property type="term" value="C:nucleus"/>
    <property type="evidence" value="ECO:0007669"/>
    <property type="project" value="UniProtKB-SubCell"/>
</dbReference>
<comment type="subcellular location">
    <subcellularLocation>
        <location evidence="1">Nucleus</location>
    </subcellularLocation>
</comment>
<dbReference type="InterPro" id="IPR036388">
    <property type="entry name" value="WH-like_DNA-bd_sf"/>
</dbReference>
<dbReference type="Ensembl" id="ENSDLAT00005029102.2">
    <property type="protein sequence ID" value="ENSDLAP00005027284.2"/>
    <property type="gene ID" value="ENSDLAG00005012271.2"/>
</dbReference>
<dbReference type="GO" id="GO:0000978">
    <property type="term" value="F:RNA polymerase II cis-regulatory region sequence-specific DNA binding"/>
    <property type="evidence" value="ECO:0007669"/>
    <property type="project" value="TreeGrafter"/>
</dbReference>
<dbReference type="Proteomes" id="UP000694389">
    <property type="component" value="Unassembled WGS sequence"/>
</dbReference>
<dbReference type="InterPro" id="IPR036390">
    <property type="entry name" value="WH_DNA-bd_sf"/>
</dbReference>
<dbReference type="PANTHER" id="PTHR12619">
    <property type="entry name" value="RFX TRANSCRIPTION FACTOR FAMILY"/>
    <property type="match status" value="1"/>
</dbReference>
<evidence type="ECO:0000256" key="2">
    <source>
        <dbReference type="ARBA" id="ARBA00023125"/>
    </source>
</evidence>
<feature type="region of interest" description="Disordered" evidence="5">
    <location>
        <begin position="312"/>
        <end position="365"/>
    </location>
</feature>
<evidence type="ECO:0000313" key="8">
    <source>
        <dbReference type="Proteomes" id="UP000694389"/>
    </source>
</evidence>
<dbReference type="Gene3D" id="6.10.140.1290">
    <property type="match status" value="1"/>
</dbReference>
<reference evidence="7" key="1">
    <citation type="submission" date="2025-08" db="UniProtKB">
        <authorList>
            <consortium name="Ensembl"/>
        </authorList>
    </citation>
    <scope>IDENTIFICATION</scope>
</reference>
<dbReference type="GO" id="GO:0000981">
    <property type="term" value="F:DNA-binding transcription factor activity, RNA polymerase II-specific"/>
    <property type="evidence" value="ECO:0007669"/>
    <property type="project" value="TreeGrafter"/>
</dbReference>
<dbReference type="InterPro" id="IPR003150">
    <property type="entry name" value="DNA-bd_RFX"/>
</dbReference>
<dbReference type="PANTHER" id="PTHR12619:SF2">
    <property type="entry name" value="DNA-BINDING PROTEIN RFX7"/>
    <property type="match status" value="1"/>
</dbReference>
<feature type="region of interest" description="Disordered" evidence="5">
    <location>
        <begin position="977"/>
        <end position="1000"/>
    </location>
</feature>
<evidence type="ECO:0000313" key="7">
    <source>
        <dbReference type="Ensembl" id="ENSDLAP00005027284.2"/>
    </source>
</evidence>
<dbReference type="SUPFAM" id="SSF46785">
    <property type="entry name" value="Winged helix' DNA-binding domain"/>
    <property type="match status" value="1"/>
</dbReference>
<evidence type="ECO:0000256" key="3">
    <source>
        <dbReference type="ARBA" id="ARBA00023242"/>
    </source>
</evidence>
<sequence>MLLNSAGEYTRPRLPSRPVPQSPVPRPAVMAEEDPQQQADRGARSLPGLLPGLQGAEASALQLRIKNSICKSVQSKVENILQDVEKFSDIEKLYLYLKLPSDPSSNTEKSDQSALSSSRTQQTHAFSWIRNHLEEYPETSLPKQEVYDEYKSFCDNLNYHPLSAADFGKMMKNVFPNMKARRLGMRGKSKYCYSGLRKRLFVHMPSLPALDLHKTGDGLQCDVLESAGQLSSIKEDVRFAACDLVCEWAQKVLKRQFDAVEDLARFLIDSHYISNKSLAALTITTGTATEVNTPQTVSAFVPTAEAHSFQPHVTTLSSPSVDAKQQLQRKIQRKQQEQKLYSPLPGEGQTKRADDGVPCVSPAPPSPQPAIGIVVAAVQSPITVQRSRQLMSPSPMGTVENKMLPINFQMVTQPVQALKQSPKTQQNILASPVGERTARQRYAQILPKPTATSAITLRSPSTMIIANSPIKTVMTTCHVSPVSLVKMTAISLAPSSITTTSLTNTTLRPASVGISSPSVAENISYNQSMRCTSAVPILAPVARPGQAANTHTIDVEMEVEAIHKNSQMQNPSSLILSQGSMANRGGGAVQRAASVPIPQTRGFLGLEETSSTNCNGKSSSSTNTVAAVESSNNSANNTSTMHLTPSTQNTSAVSFLNTSGTPSFGENSSVTSPKEGFLSTKSLRKRSGLSPDLSPVKRVFMPEQSVDGAAGLLYGIRNAHDNIPRPGAPTRPESAPATREVETKMNSVLSTQFHALGTSSFRASGFYSVAKTQSSMQRKNTSTVMETSTSVSHALLQQQQGHTMANVHAVPNNPGLQKHSGVSDVRSSITGSLEGAQQQAYTQSNHEPLDFFSQASSSSSHLPMQTDMDYFPFDDDVTQDSIVEELVQMEEQMKLKNLQEFGGCATLQGQQAMTPDNTMSTNQTMTAFYHAANSHSNPMQTPTPTPTPTPTSEMMGGVQGLTGESPCSRIASTTPVDSALGSSRHTPVGTPHSNCSSNVPPSPVECRNPFAFTPINSSITGFHDGSTVSSSPVKPMQRPMATHPDKTRLEWMNNSYNNSNGSLKSNSGMGILPSYQGLIGDHFQKPHAFAVPHARYHDNHFGRLTPISPVQQQVASMANMTKQEGFAVPAPLDNKATNTPATTFRCRSVSPAVHQRTLSGNTGNLPHIPRSVVSPFNSPVTPEVLNIFASSQTNLGVSSMSQRSHSVPLNIMMQTEVLPTPGQQCNSKNITNVLLSKLDGEHDDSVRGLGINNLPSSYTARMNLTQILESDPNLSCGENPLSLMTSDSPSRCKRPNYLIENAINEQMILSAGDSRAQSASGEQHRQQVQSMLLSLSSQQHQEELQQHQQLDFSSTVKDLLTDNGLTAGSQLMEQVSELSTGGADFPCEIRMTSDLSSSINDLNALDTNLLFDPNQQQGQYQNAAAEELVNDQLFQQITSEAAHSSGLDWLESKDHPTVGLMG</sequence>
<protein>
    <submittedName>
        <fullName evidence="7">Regulatory factor X7</fullName>
    </submittedName>
</protein>
<dbReference type="OrthoDB" id="10069709at2759"/>
<evidence type="ECO:0000256" key="1">
    <source>
        <dbReference type="ARBA" id="ARBA00004123"/>
    </source>
</evidence>
<name>A0A8C4F0R3_DICLA</name>
<keyword evidence="2" id="KW-0238">DNA-binding</keyword>
<dbReference type="PROSITE" id="PS51526">
    <property type="entry name" value="RFX_DBD"/>
    <property type="match status" value="1"/>
</dbReference>
<dbReference type="GeneTree" id="ENSGT01050000244970"/>
<comment type="similarity">
    <text evidence="4">Belongs to the RFX family.</text>
</comment>
<dbReference type="OMA" id="EAIHMNS"/>
<dbReference type="Gene3D" id="1.10.10.10">
    <property type="entry name" value="Winged helix-like DNA-binding domain superfamily/Winged helix DNA-binding domain"/>
    <property type="match status" value="1"/>
</dbReference>
<feature type="compositionally biased region" description="Pro residues" evidence="5">
    <location>
        <begin position="15"/>
        <end position="26"/>
    </location>
</feature>
<dbReference type="GeneID" id="127351445"/>
<dbReference type="FunFam" id="1.10.10.10:FF:000128">
    <property type="entry name" value="DNA-binding protein RFX5 isoform X1"/>
    <property type="match status" value="1"/>
</dbReference>
<evidence type="ECO:0000256" key="4">
    <source>
        <dbReference type="ARBA" id="ARBA00061114"/>
    </source>
</evidence>
<dbReference type="RefSeq" id="XP_051234943.1">
    <property type="nucleotide sequence ID" value="XM_051378983.1"/>
</dbReference>
<proteinExistence type="inferred from homology"/>
<dbReference type="Pfam" id="PF02257">
    <property type="entry name" value="RFX_DNA_binding"/>
    <property type="match status" value="1"/>
</dbReference>
<feature type="domain" description="RFX-type winged-helix" evidence="6">
    <location>
        <begin position="125"/>
        <end position="200"/>
    </location>
</feature>
<dbReference type="InterPro" id="IPR039779">
    <property type="entry name" value="RFX-like"/>
</dbReference>
<feature type="compositionally biased region" description="Polar residues" evidence="5">
    <location>
        <begin position="662"/>
        <end position="672"/>
    </location>
</feature>